<evidence type="ECO:0000313" key="3">
    <source>
        <dbReference type="Proteomes" id="UP000254329"/>
    </source>
</evidence>
<evidence type="ECO:0000256" key="1">
    <source>
        <dbReference type="SAM" id="Phobius"/>
    </source>
</evidence>
<dbReference type="RefSeq" id="WP_078219158.1">
    <property type="nucleotide sequence ID" value="NZ_MUXZ01000035.1"/>
</dbReference>
<keyword evidence="3" id="KW-1185">Reference proteome</keyword>
<reference evidence="2 3" key="1">
    <citation type="submission" date="2018-06" db="EMBL/GenBank/DDBJ databases">
        <authorList>
            <consortium name="Pathogen Informatics"/>
            <person name="Doyle S."/>
        </authorList>
    </citation>
    <scope>NUCLEOTIDE SEQUENCE [LARGE SCALE GENOMIC DNA]</scope>
    <source>
        <strain evidence="2 3">NCTC1659</strain>
    </source>
</reference>
<name>A0A1V4AZ57_9PAST</name>
<dbReference type="AlphaFoldDB" id="A0A1V4AZ57"/>
<dbReference type="STRING" id="733.B0186_09615"/>
<evidence type="ECO:0000313" key="2">
    <source>
        <dbReference type="EMBL" id="STO59244.1"/>
    </source>
</evidence>
<feature type="transmembrane region" description="Helical" evidence="1">
    <location>
        <begin position="6"/>
        <end position="24"/>
    </location>
</feature>
<gene>
    <name evidence="2" type="ORF">NCTC1659_00491</name>
</gene>
<dbReference type="EMBL" id="UGHF01000001">
    <property type="protein sequence ID" value="STO59244.1"/>
    <property type="molecule type" value="Genomic_DNA"/>
</dbReference>
<protein>
    <submittedName>
        <fullName evidence="2">Uncharacterized protein</fullName>
    </submittedName>
</protein>
<sequence length="138" mass="16085">MKFSLSYKIILLLFILIINGYTFFGEPFYKGEMINKESREFNKLLSDEIEKMDGVILSRRGKLNGFFSLDVTFENSRLYDKNKFLEYIKSIGFVLDEGISSTSKVKLFCKGEIGVSISGSIRLRIYYDYRMSECKNKN</sequence>
<keyword evidence="1" id="KW-0812">Transmembrane</keyword>
<accession>A0A1V4AZ57</accession>
<keyword evidence="1" id="KW-0472">Membrane</keyword>
<dbReference type="Proteomes" id="UP000254329">
    <property type="component" value="Unassembled WGS sequence"/>
</dbReference>
<keyword evidence="1" id="KW-1133">Transmembrane helix</keyword>
<proteinExistence type="predicted"/>
<organism evidence="2 3">
    <name type="scientific">Canicola haemoglobinophilus</name>
    <dbReference type="NCBI Taxonomy" id="733"/>
    <lineage>
        <taxon>Bacteria</taxon>
        <taxon>Pseudomonadati</taxon>
        <taxon>Pseudomonadota</taxon>
        <taxon>Gammaproteobacteria</taxon>
        <taxon>Pasteurellales</taxon>
        <taxon>Pasteurellaceae</taxon>
        <taxon>Canicola</taxon>
    </lineage>
</organism>